<evidence type="ECO:0000313" key="1">
    <source>
        <dbReference type="EMBL" id="GKV41762.1"/>
    </source>
</evidence>
<gene>
    <name evidence="1" type="ORF">SLEP1_g49254</name>
</gene>
<name>A0AAV5LX70_9ROSI</name>
<proteinExistence type="predicted"/>
<comment type="caution">
    <text evidence="1">The sequence shown here is derived from an EMBL/GenBank/DDBJ whole genome shotgun (WGS) entry which is preliminary data.</text>
</comment>
<protein>
    <submittedName>
        <fullName evidence="1">Uncharacterized protein</fullName>
    </submittedName>
</protein>
<dbReference type="Proteomes" id="UP001054252">
    <property type="component" value="Unassembled WGS sequence"/>
</dbReference>
<organism evidence="1 2">
    <name type="scientific">Rubroshorea leprosula</name>
    <dbReference type="NCBI Taxonomy" id="152421"/>
    <lineage>
        <taxon>Eukaryota</taxon>
        <taxon>Viridiplantae</taxon>
        <taxon>Streptophyta</taxon>
        <taxon>Embryophyta</taxon>
        <taxon>Tracheophyta</taxon>
        <taxon>Spermatophyta</taxon>
        <taxon>Magnoliopsida</taxon>
        <taxon>eudicotyledons</taxon>
        <taxon>Gunneridae</taxon>
        <taxon>Pentapetalae</taxon>
        <taxon>rosids</taxon>
        <taxon>malvids</taxon>
        <taxon>Malvales</taxon>
        <taxon>Dipterocarpaceae</taxon>
        <taxon>Rubroshorea</taxon>
    </lineage>
</organism>
<keyword evidence="2" id="KW-1185">Reference proteome</keyword>
<reference evidence="1 2" key="1">
    <citation type="journal article" date="2021" name="Commun. Biol.">
        <title>The genome of Shorea leprosula (Dipterocarpaceae) highlights the ecological relevance of drought in aseasonal tropical rainforests.</title>
        <authorList>
            <person name="Ng K.K.S."/>
            <person name="Kobayashi M.J."/>
            <person name="Fawcett J.A."/>
            <person name="Hatakeyama M."/>
            <person name="Paape T."/>
            <person name="Ng C.H."/>
            <person name="Ang C.C."/>
            <person name="Tnah L.H."/>
            <person name="Lee C.T."/>
            <person name="Nishiyama T."/>
            <person name="Sese J."/>
            <person name="O'Brien M.J."/>
            <person name="Copetti D."/>
            <person name="Mohd Noor M.I."/>
            <person name="Ong R.C."/>
            <person name="Putra M."/>
            <person name="Sireger I.Z."/>
            <person name="Indrioko S."/>
            <person name="Kosugi Y."/>
            <person name="Izuno A."/>
            <person name="Isagi Y."/>
            <person name="Lee S.L."/>
            <person name="Shimizu K.K."/>
        </authorList>
    </citation>
    <scope>NUCLEOTIDE SEQUENCE [LARGE SCALE GENOMIC DNA]</scope>
    <source>
        <strain evidence="1">214</strain>
    </source>
</reference>
<dbReference type="AlphaFoldDB" id="A0AAV5LX70"/>
<dbReference type="EMBL" id="BPVZ01000152">
    <property type="protein sequence ID" value="GKV41762.1"/>
    <property type="molecule type" value="Genomic_DNA"/>
</dbReference>
<accession>A0AAV5LX70</accession>
<evidence type="ECO:0000313" key="2">
    <source>
        <dbReference type="Proteomes" id="UP001054252"/>
    </source>
</evidence>
<sequence>MRNKIIGNALYNHRRLFIVDDESHDTTRRVAGTQ</sequence>